<proteinExistence type="predicted"/>
<feature type="transmembrane region" description="Helical" evidence="1">
    <location>
        <begin position="197"/>
        <end position="214"/>
    </location>
</feature>
<protein>
    <recommendedName>
        <fullName evidence="4">VPLPA-CTERM sorting domain-containing protein</fullName>
    </recommendedName>
</protein>
<keyword evidence="1" id="KW-1133">Transmembrane helix</keyword>
<gene>
    <name evidence="2" type="ORF">ACERZ8_14350</name>
</gene>
<keyword evidence="1" id="KW-0472">Membrane</keyword>
<evidence type="ECO:0000256" key="1">
    <source>
        <dbReference type="SAM" id="Phobius"/>
    </source>
</evidence>
<organism evidence="2 3">
    <name type="scientific">Tateyamaria armeniaca</name>
    <dbReference type="NCBI Taxonomy" id="2518930"/>
    <lineage>
        <taxon>Bacteria</taxon>
        <taxon>Pseudomonadati</taxon>
        <taxon>Pseudomonadota</taxon>
        <taxon>Alphaproteobacteria</taxon>
        <taxon>Rhodobacterales</taxon>
        <taxon>Roseobacteraceae</taxon>
        <taxon>Tateyamaria</taxon>
    </lineage>
</organism>
<reference evidence="2 3" key="1">
    <citation type="submission" date="2024-08" db="EMBL/GenBank/DDBJ databases">
        <title>Tateyamaria sp. nov., isolated from marine algae.</title>
        <authorList>
            <person name="Choi B.J."/>
            <person name="Kim J.M."/>
            <person name="Lee J.K."/>
            <person name="Choi D.G."/>
            <person name="Bayburt H."/>
            <person name="Baek J.H."/>
            <person name="Han D.M."/>
            <person name="Jeon C.O."/>
        </authorList>
    </citation>
    <scope>NUCLEOTIDE SEQUENCE [LARGE SCALE GENOMIC DNA]</scope>
    <source>
        <strain evidence="2 3">KMU-156</strain>
    </source>
</reference>
<evidence type="ECO:0000313" key="3">
    <source>
        <dbReference type="Proteomes" id="UP001627408"/>
    </source>
</evidence>
<sequence>MPYNGSFDEATISPQGGLPGGDFDTLGGLEQVGLFQLGAGANTFTGSVNAPTDTADVFLIEILEGFELVSASLEWATNLLGVPAPSIFNLPPGYLEQNTFAPGTTPIWTVEESDETPTIFLLDGIDAFFTPKSYVAPAFEARGPGIYSSLFDGKTSCAQTYVPANPGVNAQCVEGLDYTMTFNVVQVATPPAVPLPAGAWGLVSGLALLGAAGLHTRRRKSASANAA</sequence>
<dbReference type="EMBL" id="JBHDIY010000002">
    <property type="protein sequence ID" value="MFL4471004.1"/>
    <property type="molecule type" value="Genomic_DNA"/>
</dbReference>
<keyword evidence="3" id="KW-1185">Reference proteome</keyword>
<evidence type="ECO:0000313" key="2">
    <source>
        <dbReference type="EMBL" id="MFL4471004.1"/>
    </source>
</evidence>
<dbReference type="RefSeq" id="WP_407592840.1">
    <property type="nucleotide sequence ID" value="NZ_JBHDIY010000002.1"/>
</dbReference>
<dbReference type="Proteomes" id="UP001627408">
    <property type="component" value="Unassembled WGS sequence"/>
</dbReference>
<keyword evidence="1" id="KW-0812">Transmembrane</keyword>
<comment type="caution">
    <text evidence="2">The sequence shown here is derived from an EMBL/GenBank/DDBJ whole genome shotgun (WGS) entry which is preliminary data.</text>
</comment>
<name>A0ABW8UYB2_9RHOB</name>
<evidence type="ECO:0008006" key="4">
    <source>
        <dbReference type="Google" id="ProtNLM"/>
    </source>
</evidence>
<accession>A0ABW8UYB2</accession>